<sequence>MAAAPIVGQSEQGTDLVRVVRNREVSERGLSDGDEFFEGGDIPNARYLRHALVEPVEADGRFREQGCTASTVCWVPWAGAVVVLGSVRRAGVGSSPINIAGTRERGWIRELDRIPGRGRTLEHRVSGEQGFELAEVPGGGEASRVGRNRILGGWIHGAGGRARGEETVVEPVG</sequence>
<comment type="caution">
    <text evidence="1">The sequence shown here is derived from an EMBL/GenBank/DDBJ whole genome shotgun (WGS) entry which is preliminary data.</text>
</comment>
<evidence type="ECO:0000313" key="2">
    <source>
        <dbReference type="Proteomes" id="UP001500642"/>
    </source>
</evidence>
<dbReference type="Proteomes" id="UP001500642">
    <property type="component" value="Unassembled WGS sequence"/>
</dbReference>
<evidence type="ECO:0000313" key="1">
    <source>
        <dbReference type="EMBL" id="GAA4392594.1"/>
    </source>
</evidence>
<name>A0ABP8JL34_9MICO</name>
<reference evidence="2" key="1">
    <citation type="journal article" date="2019" name="Int. J. Syst. Evol. Microbiol.">
        <title>The Global Catalogue of Microorganisms (GCM) 10K type strain sequencing project: providing services to taxonomists for standard genome sequencing and annotation.</title>
        <authorList>
            <consortium name="The Broad Institute Genomics Platform"/>
            <consortium name="The Broad Institute Genome Sequencing Center for Infectious Disease"/>
            <person name="Wu L."/>
            <person name="Ma J."/>
        </authorList>
    </citation>
    <scope>NUCLEOTIDE SEQUENCE [LARGE SCALE GENOMIC DNA]</scope>
    <source>
        <strain evidence="2">JCM 17808</strain>
    </source>
</reference>
<keyword evidence="2" id="KW-1185">Reference proteome</keyword>
<accession>A0ABP8JL34</accession>
<organism evidence="1 2">
    <name type="scientific">Brevibacterium pityocampae</name>
    <dbReference type="NCBI Taxonomy" id="506594"/>
    <lineage>
        <taxon>Bacteria</taxon>
        <taxon>Bacillati</taxon>
        <taxon>Actinomycetota</taxon>
        <taxon>Actinomycetes</taxon>
        <taxon>Micrococcales</taxon>
        <taxon>Brevibacteriaceae</taxon>
        <taxon>Brevibacterium</taxon>
    </lineage>
</organism>
<protein>
    <submittedName>
        <fullName evidence="1">Uncharacterized protein</fullName>
    </submittedName>
</protein>
<proteinExistence type="predicted"/>
<dbReference type="EMBL" id="BAABGL010000015">
    <property type="protein sequence ID" value="GAA4392594.1"/>
    <property type="molecule type" value="Genomic_DNA"/>
</dbReference>
<gene>
    <name evidence="1" type="ORF">GCM10023167_20950</name>
</gene>